<protein>
    <submittedName>
        <fullName evidence="1">Uncharacterized protein</fullName>
    </submittedName>
</protein>
<gene>
    <name evidence="1" type="ORF">AT727_23290</name>
</gene>
<accession>A0A0W1JGW9</accession>
<dbReference type="Proteomes" id="UP000054623">
    <property type="component" value="Unassembled WGS sequence"/>
</dbReference>
<sequence>MTHSLHRVGPEESFAEDFVFISRPAMGINHVGCTPKVQRTLEIIFEQGPTNLGSLTTQENLTMGIDPQELMAKTEDNSPVMCAFHEREKIVNVLKKLKEEEVGLSVVVTGLVDQVEEICEEVGLEPHSVGISLGVHGATALLPEEEIMCFTTMCGHGMIAAGLVKQVKKAVAEGRMTPEKASKILAKPCYCGIFNQKRAEKLLEQQSAQQS</sequence>
<organism evidence="1 2">
    <name type="scientific">Desulfitobacterium hafniense</name>
    <name type="common">Desulfitobacterium frappieri</name>
    <dbReference type="NCBI Taxonomy" id="49338"/>
    <lineage>
        <taxon>Bacteria</taxon>
        <taxon>Bacillati</taxon>
        <taxon>Bacillota</taxon>
        <taxon>Clostridia</taxon>
        <taxon>Eubacteriales</taxon>
        <taxon>Desulfitobacteriaceae</taxon>
        <taxon>Desulfitobacterium</taxon>
    </lineage>
</organism>
<evidence type="ECO:0000313" key="1">
    <source>
        <dbReference type="EMBL" id="KTE90851.1"/>
    </source>
</evidence>
<reference evidence="1 2" key="1">
    <citation type="submission" date="2015-12" db="EMBL/GenBank/DDBJ databases">
        <title>Draft Genome Sequence of Desulfitobacterium hafniense Strain DH, a Sulfate-reducing Bacterium Isolated from Paddy Soils.</title>
        <authorList>
            <person name="Bao P."/>
            <person name="Zhang X."/>
            <person name="Li G."/>
        </authorList>
    </citation>
    <scope>NUCLEOTIDE SEQUENCE [LARGE SCALE GENOMIC DNA]</scope>
    <source>
        <strain evidence="1 2">DH</strain>
    </source>
</reference>
<dbReference type="RefSeq" id="WP_005813876.1">
    <property type="nucleotide sequence ID" value="NZ_CABKQQ010000051.1"/>
</dbReference>
<dbReference type="OMA" id="CVFHERE"/>
<evidence type="ECO:0000313" key="2">
    <source>
        <dbReference type="Proteomes" id="UP000054623"/>
    </source>
</evidence>
<name>A0A0W1JGW9_DESHA</name>
<dbReference type="EMBL" id="LOCK01000031">
    <property type="protein sequence ID" value="KTE90851.1"/>
    <property type="molecule type" value="Genomic_DNA"/>
</dbReference>
<dbReference type="AlphaFoldDB" id="A0A0W1JGW9"/>
<comment type="caution">
    <text evidence="1">The sequence shown here is derived from an EMBL/GenBank/DDBJ whole genome shotgun (WGS) entry which is preliminary data.</text>
</comment>
<dbReference type="OrthoDB" id="5452at2"/>
<proteinExistence type="predicted"/>